<evidence type="ECO:0000256" key="7">
    <source>
        <dbReference type="ARBA" id="ARBA00023118"/>
    </source>
</evidence>
<comment type="function">
    <text evidence="8">Poorly processive, error-prone DNA polymerase involved in untargeted mutagenesis. Copies undamaged DNA at stalled replication forks, which arise in vivo from mismatched or misaligned primer ends. These misaligned primers can be extended by PolIV. Exhibits no 3'-5' exonuclease (proofreading) activity. May be involved in translesional synthesis, in conjunction with the beta clamp from PolIII.</text>
</comment>
<evidence type="ECO:0000313" key="12">
    <source>
        <dbReference type="EMBL" id="MEC4295663.1"/>
    </source>
</evidence>
<keyword evidence="5" id="KW-0460">Magnesium</keyword>
<evidence type="ECO:0000256" key="2">
    <source>
        <dbReference type="ARBA" id="ARBA00022679"/>
    </source>
</evidence>
<dbReference type="EMBL" id="JAYMFH010000016">
    <property type="protein sequence ID" value="MEC4295663.1"/>
    <property type="molecule type" value="Genomic_DNA"/>
</dbReference>
<dbReference type="EC" id="2.7.7.49" evidence="1"/>
<gene>
    <name evidence="12" type="ORF">VJ920_10105</name>
</gene>
<dbReference type="Gene3D" id="3.30.70.270">
    <property type="match status" value="1"/>
</dbReference>
<keyword evidence="7" id="KW-0051">Antiviral defense</keyword>
<dbReference type="InterPro" id="IPR043128">
    <property type="entry name" value="Rev_trsase/Diguanyl_cyclase"/>
</dbReference>
<dbReference type="Pfam" id="PF00078">
    <property type="entry name" value="RVT_1"/>
    <property type="match status" value="1"/>
</dbReference>
<dbReference type="InterPro" id="IPR051083">
    <property type="entry name" value="GrpII_Intron_Splice-Mob/Def"/>
</dbReference>
<name>A0ABU6J154_9ACTN</name>
<feature type="domain" description="Reverse transcriptase" evidence="11">
    <location>
        <begin position="1"/>
        <end position="228"/>
    </location>
</feature>
<comment type="catalytic activity">
    <reaction evidence="10">
        <text>DNA(n) + a 2'-deoxyribonucleoside 5'-triphosphate = DNA(n+1) + diphosphate</text>
        <dbReference type="Rhea" id="RHEA:22508"/>
        <dbReference type="Rhea" id="RHEA-COMP:17339"/>
        <dbReference type="Rhea" id="RHEA-COMP:17340"/>
        <dbReference type="ChEBI" id="CHEBI:33019"/>
        <dbReference type="ChEBI" id="CHEBI:61560"/>
        <dbReference type="ChEBI" id="CHEBI:173112"/>
        <dbReference type="EC" id="2.7.7.49"/>
    </reaction>
</comment>
<evidence type="ECO:0000256" key="6">
    <source>
        <dbReference type="ARBA" id="ARBA00022918"/>
    </source>
</evidence>
<dbReference type="Proteomes" id="UP001343724">
    <property type="component" value="Unassembled WGS sequence"/>
</dbReference>
<evidence type="ECO:0000256" key="4">
    <source>
        <dbReference type="ARBA" id="ARBA00022723"/>
    </source>
</evidence>
<keyword evidence="6 12" id="KW-0695">RNA-directed DNA polymerase</keyword>
<keyword evidence="4" id="KW-0479">Metal-binding</keyword>
<reference evidence="12 13" key="1">
    <citation type="submission" date="2024-01" db="EMBL/GenBank/DDBJ databases">
        <title>novel species in genus Adlercreutzia.</title>
        <authorList>
            <person name="Liu X."/>
        </authorList>
    </citation>
    <scope>NUCLEOTIDE SEQUENCE [LARGE SCALE GENOMIC DNA]</scope>
    <source>
        <strain evidence="12 13">R22</strain>
    </source>
</reference>
<evidence type="ECO:0000256" key="3">
    <source>
        <dbReference type="ARBA" id="ARBA00022695"/>
    </source>
</evidence>
<organism evidence="12 13">
    <name type="scientific">Adlercreutzia shanghongiae</name>
    <dbReference type="NCBI Taxonomy" id="3111773"/>
    <lineage>
        <taxon>Bacteria</taxon>
        <taxon>Bacillati</taxon>
        <taxon>Actinomycetota</taxon>
        <taxon>Coriobacteriia</taxon>
        <taxon>Eggerthellales</taxon>
        <taxon>Eggerthellaceae</taxon>
        <taxon>Adlercreutzia</taxon>
    </lineage>
</organism>
<keyword evidence="13" id="KW-1185">Reference proteome</keyword>
<evidence type="ECO:0000256" key="8">
    <source>
        <dbReference type="ARBA" id="ARBA00025589"/>
    </source>
</evidence>
<sequence length="305" mass="34321">MSVVDAMAGDLLIDKETIRAIACASNNYRRIELPNGRVVWQPAAKLKILQYWVMDYIARKGPLPHKCATAYEPGCSIRENALRHRGCRHMLRLDIRHFFPSVRGGLLNCYLSKPPLGDLLDDQDASLILRISTFKGGLVMGAPSSPMLANRAMLDADREIEELARAHDPSAVYTRYSDDIAISSQSYIDERILLDISRVLHSYGFEINKKKIRWMGKGSARTIAGVSFAEDGRIALGQRRKCELKRRLYEFAMDSGATNSDARMVLGHLNFARSIEPEYVDRLLVKYSVYGELPVAEKIARLVSC</sequence>
<dbReference type="InterPro" id="IPR043502">
    <property type="entry name" value="DNA/RNA_pol_sf"/>
</dbReference>
<dbReference type="GO" id="GO:0003964">
    <property type="term" value="F:RNA-directed DNA polymerase activity"/>
    <property type="evidence" value="ECO:0007669"/>
    <property type="project" value="UniProtKB-KW"/>
</dbReference>
<evidence type="ECO:0000259" key="11">
    <source>
        <dbReference type="PROSITE" id="PS50878"/>
    </source>
</evidence>
<evidence type="ECO:0000256" key="1">
    <source>
        <dbReference type="ARBA" id="ARBA00012493"/>
    </source>
</evidence>
<keyword evidence="3" id="KW-0548">Nucleotidyltransferase</keyword>
<dbReference type="InterPro" id="IPR000477">
    <property type="entry name" value="RT_dom"/>
</dbReference>
<evidence type="ECO:0000256" key="10">
    <source>
        <dbReference type="ARBA" id="ARBA00048173"/>
    </source>
</evidence>
<dbReference type="CDD" id="cd03487">
    <property type="entry name" value="RT_Bac_retron_II"/>
    <property type="match status" value="1"/>
</dbReference>
<evidence type="ECO:0000313" key="13">
    <source>
        <dbReference type="Proteomes" id="UP001343724"/>
    </source>
</evidence>
<dbReference type="SUPFAM" id="SSF56672">
    <property type="entry name" value="DNA/RNA polymerases"/>
    <property type="match status" value="1"/>
</dbReference>
<comment type="similarity">
    <text evidence="9">Belongs to the bacterial reverse transcriptase family.</text>
</comment>
<dbReference type="PANTHER" id="PTHR34047">
    <property type="entry name" value="NUCLEAR INTRON MATURASE 1, MITOCHONDRIAL-RELATED"/>
    <property type="match status" value="1"/>
</dbReference>
<proteinExistence type="inferred from homology"/>
<comment type="caution">
    <text evidence="12">The sequence shown here is derived from an EMBL/GenBank/DDBJ whole genome shotgun (WGS) entry which is preliminary data.</text>
</comment>
<keyword evidence="2" id="KW-0808">Transferase</keyword>
<dbReference type="PROSITE" id="PS50878">
    <property type="entry name" value="RT_POL"/>
    <property type="match status" value="1"/>
</dbReference>
<dbReference type="PRINTS" id="PR00866">
    <property type="entry name" value="RNADNAPOLMS"/>
</dbReference>
<evidence type="ECO:0000256" key="9">
    <source>
        <dbReference type="ARBA" id="ARBA00034120"/>
    </source>
</evidence>
<dbReference type="InterPro" id="IPR000123">
    <property type="entry name" value="Reverse_transcriptase_msDNA"/>
</dbReference>
<evidence type="ECO:0000256" key="5">
    <source>
        <dbReference type="ARBA" id="ARBA00022842"/>
    </source>
</evidence>
<dbReference type="PANTHER" id="PTHR34047:SF7">
    <property type="entry name" value="RNA-DIRECTED DNA POLYMERASE"/>
    <property type="match status" value="1"/>
</dbReference>
<dbReference type="RefSeq" id="WP_326455059.1">
    <property type="nucleotide sequence ID" value="NZ_JAYMFH010000016.1"/>
</dbReference>
<accession>A0ABU6J154</accession>
<protein>
    <recommendedName>
        <fullName evidence="1">RNA-directed DNA polymerase</fullName>
        <ecNumber evidence="1">2.7.7.49</ecNumber>
    </recommendedName>
</protein>